<accession>A0A1F8CTI9</accession>
<sequence>MTIQKDAVLLFFHPTDGMIAQTDLTFQQAMDLAHELVERHYNHVQIMEGWTLTGCFIMEDDNSIFFNPKPWPLASVYHAESFTQVMGKIPAWLVLLAVSQNHYRHFGFDTWEEARDAVAESAGQYGCIVENNNSGGQTITWENSDIGVTHVVGFIIPLNE</sequence>
<protein>
    <submittedName>
        <fullName evidence="1">Uncharacterized protein</fullName>
    </submittedName>
</protein>
<reference evidence="1 2" key="1">
    <citation type="journal article" date="2016" name="Nat. Commun.">
        <title>Thousands of microbial genomes shed light on interconnected biogeochemical processes in an aquifer system.</title>
        <authorList>
            <person name="Anantharaman K."/>
            <person name="Brown C.T."/>
            <person name="Hug L.A."/>
            <person name="Sharon I."/>
            <person name="Castelle C.J."/>
            <person name="Probst A.J."/>
            <person name="Thomas B.C."/>
            <person name="Singh A."/>
            <person name="Wilkins M.J."/>
            <person name="Karaoz U."/>
            <person name="Brodie E.L."/>
            <person name="Williams K.H."/>
            <person name="Hubbard S.S."/>
            <person name="Banfield J.F."/>
        </authorList>
    </citation>
    <scope>NUCLEOTIDE SEQUENCE [LARGE SCALE GENOMIC DNA]</scope>
</reference>
<evidence type="ECO:0000313" key="1">
    <source>
        <dbReference type="EMBL" id="OGM79657.1"/>
    </source>
</evidence>
<name>A0A1F8CTI9_9BACT</name>
<dbReference type="EMBL" id="MGHY01000009">
    <property type="protein sequence ID" value="OGM79657.1"/>
    <property type="molecule type" value="Genomic_DNA"/>
</dbReference>
<evidence type="ECO:0000313" key="2">
    <source>
        <dbReference type="Proteomes" id="UP000178999"/>
    </source>
</evidence>
<dbReference type="STRING" id="1802538.A2382_01915"/>
<comment type="caution">
    <text evidence="1">The sequence shown here is derived from an EMBL/GenBank/DDBJ whole genome shotgun (WGS) entry which is preliminary data.</text>
</comment>
<proteinExistence type="predicted"/>
<dbReference type="AlphaFoldDB" id="A0A1F8CTI9"/>
<organism evidence="1 2">
    <name type="scientific">Candidatus Woesebacteria bacterium RIFOXYB1_FULL_38_16</name>
    <dbReference type="NCBI Taxonomy" id="1802538"/>
    <lineage>
        <taxon>Bacteria</taxon>
        <taxon>Candidatus Woeseibacteriota</taxon>
    </lineage>
</organism>
<dbReference type="Proteomes" id="UP000178999">
    <property type="component" value="Unassembled WGS sequence"/>
</dbReference>
<gene>
    <name evidence="1" type="ORF">A2382_01915</name>
</gene>